<gene>
    <name evidence="2" type="ORF">SAMN05216474_1048</name>
</gene>
<reference evidence="2 3" key="1">
    <citation type="submission" date="2016-10" db="EMBL/GenBank/DDBJ databases">
        <authorList>
            <person name="de Groot N.N."/>
        </authorList>
    </citation>
    <scope>NUCLEOTIDE SEQUENCE [LARGE SCALE GENOMIC DNA]</scope>
    <source>
        <strain evidence="2 3">CGMCC 1.7005</strain>
    </source>
</reference>
<sequence length="238" mass="27147">MKRKLLIFPLTISTFLFSCSSSRFVEPLTKKQNAVSADFGGPLVNVPGVATMPLPFSSLTYGRGLTHSATIYGSWHTTAAVFGVAQFDLGLVKEVWYNRDRHMGISITPSVNFARDVFEQNTKLWPILEANYYWKYNQQGVVQADLLSNRKIKYNFVYAGVGSWFELSRTRAHDQPQNNWAFPMVQVGHTFRRNKWSFSTELKMMVPYMSNQDIVLDYKSITGERGATGIYIGVIKRF</sequence>
<accession>A0A1I6YP71</accession>
<feature type="signal peptide" evidence="1">
    <location>
        <begin position="1"/>
        <end position="25"/>
    </location>
</feature>
<organism evidence="2 3">
    <name type="scientific">Lishizhenia tianjinensis</name>
    <dbReference type="NCBI Taxonomy" id="477690"/>
    <lineage>
        <taxon>Bacteria</taxon>
        <taxon>Pseudomonadati</taxon>
        <taxon>Bacteroidota</taxon>
        <taxon>Flavobacteriia</taxon>
        <taxon>Flavobacteriales</taxon>
        <taxon>Crocinitomicaceae</taxon>
        <taxon>Lishizhenia</taxon>
    </lineage>
</organism>
<protein>
    <recommendedName>
        <fullName evidence="4">Outer membrane protein beta-barrel domain-containing protein</fullName>
    </recommendedName>
</protein>
<dbReference type="PROSITE" id="PS51257">
    <property type="entry name" value="PROKAR_LIPOPROTEIN"/>
    <property type="match status" value="1"/>
</dbReference>
<evidence type="ECO:0000313" key="2">
    <source>
        <dbReference type="EMBL" id="SFT52031.1"/>
    </source>
</evidence>
<evidence type="ECO:0008006" key="4">
    <source>
        <dbReference type="Google" id="ProtNLM"/>
    </source>
</evidence>
<dbReference type="EMBL" id="FPAS01000001">
    <property type="protein sequence ID" value="SFT52031.1"/>
    <property type="molecule type" value="Genomic_DNA"/>
</dbReference>
<keyword evidence="3" id="KW-1185">Reference proteome</keyword>
<feature type="chain" id="PRO_5014789872" description="Outer membrane protein beta-barrel domain-containing protein" evidence="1">
    <location>
        <begin position="26"/>
        <end position="238"/>
    </location>
</feature>
<dbReference type="OrthoDB" id="1467124at2"/>
<proteinExistence type="predicted"/>
<dbReference type="RefSeq" id="WP_139230262.1">
    <property type="nucleotide sequence ID" value="NZ_FPAS01000001.1"/>
</dbReference>
<dbReference type="STRING" id="477690.SAMN05216474_1048"/>
<dbReference type="Proteomes" id="UP000236454">
    <property type="component" value="Unassembled WGS sequence"/>
</dbReference>
<evidence type="ECO:0000256" key="1">
    <source>
        <dbReference type="SAM" id="SignalP"/>
    </source>
</evidence>
<name>A0A1I6YP71_9FLAO</name>
<keyword evidence="1" id="KW-0732">Signal</keyword>
<dbReference type="AlphaFoldDB" id="A0A1I6YP71"/>
<evidence type="ECO:0000313" key="3">
    <source>
        <dbReference type="Proteomes" id="UP000236454"/>
    </source>
</evidence>